<name>A0A6B0U3G1_IXORI</name>
<sequence>MWGLFVFVYLSQPRCWQQLLVYACARLNSLTVFVAFEAQTLFAKSRLLACDAVLRLRCKRRRSKALQLTQRNDS</sequence>
<evidence type="ECO:0000313" key="1">
    <source>
        <dbReference type="EMBL" id="MXU83244.1"/>
    </source>
</evidence>
<accession>A0A6B0U3G1</accession>
<dbReference type="AlphaFoldDB" id="A0A6B0U3G1"/>
<organism evidence="1">
    <name type="scientific">Ixodes ricinus</name>
    <name type="common">Common tick</name>
    <name type="synonym">Acarus ricinus</name>
    <dbReference type="NCBI Taxonomy" id="34613"/>
    <lineage>
        <taxon>Eukaryota</taxon>
        <taxon>Metazoa</taxon>
        <taxon>Ecdysozoa</taxon>
        <taxon>Arthropoda</taxon>
        <taxon>Chelicerata</taxon>
        <taxon>Arachnida</taxon>
        <taxon>Acari</taxon>
        <taxon>Parasitiformes</taxon>
        <taxon>Ixodida</taxon>
        <taxon>Ixodoidea</taxon>
        <taxon>Ixodidae</taxon>
        <taxon>Ixodinae</taxon>
        <taxon>Ixodes</taxon>
    </lineage>
</organism>
<proteinExistence type="predicted"/>
<reference evidence="1" key="1">
    <citation type="submission" date="2019-12" db="EMBL/GenBank/DDBJ databases">
        <title>An insight into the sialome of adult female Ixodes ricinus ticks feeding for 6 days.</title>
        <authorList>
            <person name="Perner J."/>
            <person name="Ribeiro J.M.C."/>
        </authorList>
    </citation>
    <scope>NUCLEOTIDE SEQUENCE</scope>
    <source>
        <strain evidence="1">Semi-engorged</strain>
        <tissue evidence="1">Salivary glands</tissue>
    </source>
</reference>
<dbReference type="EMBL" id="GIFC01001161">
    <property type="protein sequence ID" value="MXU83244.1"/>
    <property type="molecule type" value="Transcribed_RNA"/>
</dbReference>
<protein>
    <submittedName>
        <fullName evidence="1">Putative secreted protein</fullName>
    </submittedName>
</protein>